<gene>
    <name evidence="6" type="ordered locus">AciPR4_1744</name>
</gene>
<dbReference type="HOGENOM" id="CLU_000445_90_0_0"/>
<feature type="domain" description="Response regulatory" evidence="5">
    <location>
        <begin position="7"/>
        <end position="123"/>
    </location>
</feature>
<dbReference type="InterPro" id="IPR001789">
    <property type="entry name" value="Sig_transdc_resp-reg_receiver"/>
</dbReference>
<evidence type="ECO:0000313" key="7">
    <source>
        <dbReference type="Proteomes" id="UP000006844"/>
    </source>
</evidence>
<reference evidence="6 7" key="1">
    <citation type="journal article" date="2012" name="Stand. Genomic Sci.">
        <title>Complete genome sequence of Terriglobus saanensis type strain SP1PR4(T), an Acidobacteria from tundra soil.</title>
        <authorList>
            <person name="Rawat S.R."/>
            <person name="Mannisto M.K."/>
            <person name="Starovoytov V."/>
            <person name="Goodwin L."/>
            <person name="Nolan M."/>
            <person name="Hauser L."/>
            <person name="Land M."/>
            <person name="Davenport K.W."/>
            <person name="Woyke T."/>
            <person name="Haggblom M.M."/>
        </authorList>
    </citation>
    <scope>NUCLEOTIDE SEQUENCE</scope>
    <source>
        <strain evidence="7">ATCC BAA-1853 / DSM 23119 / SP1PR4</strain>
    </source>
</reference>
<dbReference type="KEGG" id="tsa:AciPR4_1744"/>
<dbReference type="SMART" id="SM00421">
    <property type="entry name" value="HTH_LUXR"/>
    <property type="match status" value="1"/>
</dbReference>
<dbReference type="GO" id="GO:0003677">
    <property type="term" value="F:DNA binding"/>
    <property type="evidence" value="ECO:0007669"/>
    <property type="project" value="UniProtKB-KW"/>
</dbReference>
<dbReference type="CDD" id="cd17535">
    <property type="entry name" value="REC_NarL-like"/>
    <property type="match status" value="1"/>
</dbReference>
<feature type="modified residue" description="4-aspartylphosphate" evidence="3">
    <location>
        <position position="58"/>
    </location>
</feature>
<dbReference type="InterPro" id="IPR000792">
    <property type="entry name" value="Tscrpt_reg_LuxR_C"/>
</dbReference>
<dbReference type="CDD" id="cd06170">
    <property type="entry name" value="LuxR_C_like"/>
    <property type="match status" value="1"/>
</dbReference>
<proteinExistence type="predicted"/>
<protein>
    <submittedName>
        <fullName evidence="6">Two component transcriptional regulator, LuxR family</fullName>
    </submittedName>
</protein>
<dbReference type="PROSITE" id="PS50110">
    <property type="entry name" value="RESPONSE_REGULATORY"/>
    <property type="match status" value="1"/>
</dbReference>
<evidence type="ECO:0000256" key="2">
    <source>
        <dbReference type="ARBA" id="ARBA00023125"/>
    </source>
</evidence>
<dbReference type="Proteomes" id="UP000006844">
    <property type="component" value="Chromosome"/>
</dbReference>
<evidence type="ECO:0000313" key="6">
    <source>
        <dbReference type="EMBL" id="ADV82551.1"/>
    </source>
</evidence>
<dbReference type="InterPro" id="IPR058245">
    <property type="entry name" value="NreC/VraR/RcsB-like_REC"/>
</dbReference>
<dbReference type="eggNOG" id="COG2197">
    <property type="taxonomic scope" value="Bacteria"/>
</dbReference>
<sequence>MSSTRIRILCVDDHPIVRDGIAYALQQQNDMELVAEATNGHEAIEAFRKHKPDVTLMDLQMPGMSGIEATAEIRKEFPQARIVILTTYSGDIQASRALKLGAVGYLLKGMLRTELVDTIRRVYAGQRHIPPQIASEIANHYSADALSEREIQVLREVSAGSSNKSVADKLFISEDTVKGHMKSILAKLQANDRTHAVMIAVKRGFIDG</sequence>
<dbReference type="InterPro" id="IPR016032">
    <property type="entry name" value="Sig_transdc_resp-reg_C-effctor"/>
</dbReference>
<evidence type="ECO:0000256" key="3">
    <source>
        <dbReference type="PROSITE-ProRule" id="PRU00169"/>
    </source>
</evidence>
<keyword evidence="7" id="KW-1185">Reference proteome</keyword>
<dbReference type="GO" id="GO:0006355">
    <property type="term" value="P:regulation of DNA-templated transcription"/>
    <property type="evidence" value="ECO:0007669"/>
    <property type="project" value="InterPro"/>
</dbReference>
<evidence type="ECO:0000259" key="4">
    <source>
        <dbReference type="PROSITE" id="PS50043"/>
    </source>
</evidence>
<feature type="domain" description="HTH luxR-type" evidence="4">
    <location>
        <begin position="139"/>
        <end position="204"/>
    </location>
</feature>
<keyword evidence="2" id="KW-0238">DNA-binding</keyword>
<dbReference type="GO" id="GO:0000160">
    <property type="term" value="P:phosphorelay signal transduction system"/>
    <property type="evidence" value="ECO:0007669"/>
    <property type="project" value="InterPro"/>
</dbReference>
<dbReference type="RefSeq" id="WP_013568284.1">
    <property type="nucleotide sequence ID" value="NC_014963.1"/>
</dbReference>
<dbReference type="InterPro" id="IPR011006">
    <property type="entry name" value="CheY-like_superfamily"/>
</dbReference>
<keyword evidence="1 3" id="KW-0597">Phosphoprotein</keyword>
<dbReference type="Gene3D" id="3.40.50.2300">
    <property type="match status" value="1"/>
</dbReference>
<dbReference type="EMBL" id="CP002467">
    <property type="protein sequence ID" value="ADV82551.1"/>
    <property type="molecule type" value="Genomic_DNA"/>
</dbReference>
<evidence type="ECO:0000256" key="1">
    <source>
        <dbReference type="ARBA" id="ARBA00022553"/>
    </source>
</evidence>
<dbReference type="SMART" id="SM00448">
    <property type="entry name" value="REC"/>
    <property type="match status" value="1"/>
</dbReference>
<organism evidence="6 7">
    <name type="scientific">Terriglobus saanensis (strain ATCC BAA-1853 / DSM 23119 / SP1PR4)</name>
    <dbReference type="NCBI Taxonomy" id="401053"/>
    <lineage>
        <taxon>Bacteria</taxon>
        <taxon>Pseudomonadati</taxon>
        <taxon>Acidobacteriota</taxon>
        <taxon>Terriglobia</taxon>
        <taxon>Terriglobales</taxon>
        <taxon>Acidobacteriaceae</taxon>
        <taxon>Terriglobus</taxon>
    </lineage>
</organism>
<dbReference type="PRINTS" id="PR00038">
    <property type="entry name" value="HTHLUXR"/>
</dbReference>
<name>E8V460_TERSS</name>
<dbReference type="PROSITE" id="PS00622">
    <property type="entry name" value="HTH_LUXR_1"/>
    <property type="match status" value="1"/>
</dbReference>
<dbReference type="PANTHER" id="PTHR43214:SF43">
    <property type="entry name" value="TWO-COMPONENT RESPONSE REGULATOR"/>
    <property type="match status" value="1"/>
</dbReference>
<dbReference type="Pfam" id="PF00196">
    <property type="entry name" value="GerE"/>
    <property type="match status" value="1"/>
</dbReference>
<dbReference type="PANTHER" id="PTHR43214">
    <property type="entry name" value="TWO-COMPONENT RESPONSE REGULATOR"/>
    <property type="match status" value="1"/>
</dbReference>
<evidence type="ECO:0000259" key="5">
    <source>
        <dbReference type="PROSITE" id="PS50110"/>
    </source>
</evidence>
<dbReference type="SUPFAM" id="SSF46894">
    <property type="entry name" value="C-terminal effector domain of the bipartite response regulators"/>
    <property type="match status" value="1"/>
</dbReference>
<dbReference type="STRING" id="401053.AciPR4_1744"/>
<dbReference type="AlphaFoldDB" id="E8V460"/>
<dbReference type="PROSITE" id="PS50043">
    <property type="entry name" value="HTH_LUXR_2"/>
    <property type="match status" value="1"/>
</dbReference>
<dbReference type="OrthoDB" id="9796655at2"/>
<accession>E8V460</accession>
<dbReference type="Pfam" id="PF00072">
    <property type="entry name" value="Response_reg"/>
    <property type="match status" value="1"/>
</dbReference>
<dbReference type="SUPFAM" id="SSF52172">
    <property type="entry name" value="CheY-like"/>
    <property type="match status" value="1"/>
</dbReference>
<dbReference type="InterPro" id="IPR039420">
    <property type="entry name" value="WalR-like"/>
</dbReference>